<feature type="compositionally biased region" description="Basic residues" evidence="9">
    <location>
        <begin position="59"/>
        <end position="69"/>
    </location>
</feature>
<dbReference type="PANTHER" id="PTHR24056:SF189">
    <property type="entry name" value="PROTEIN KINASE DOMAIN-CONTAINING PROTEIN"/>
    <property type="match status" value="1"/>
</dbReference>
<proteinExistence type="inferred from homology"/>
<evidence type="ECO:0000256" key="8">
    <source>
        <dbReference type="RuleBase" id="RU000304"/>
    </source>
</evidence>
<evidence type="ECO:0000256" key="2">
    <source>
        <dbReference type="ARBA" id="ARBA00022527"/>
    </source>
</evidence>
<dbReference type="SMART" id="SM00220">
    <property type="entry name" value="S_TKc"/>
    <property type="match status" value="1"/>
</dbReference>
<dbReference type="Gene3D" id="3.30.200.20">
    <property type="entry name" value="Phosphorylase Kinase, domain 1"/>
    <property type="match status" value="1"/>
</dbReference>
<dbReference type="PROSITE" id="PS00107">
    <property type="entry name" value="PROTEIN_KINASE_ATP"/>
    <property type="match status" value="1"/>
</dbReference>
<feature type="region of interest" description="Disordered" evidence="9">
    <location>
        <begin position="59"/>
        <end position="78"/>
    </location>
</feature>
<evidence type="ECO:0000256" key="6">
    <source>
        <dbReference type="ARBA" id="ARBA00022840"/>
    </source>
</evidence>
<evidence type="ECO:0000256" key="7">
    <source>
        <dbReference type="PROSITE-ProRule" id="PRU10141"/>
    </source>
</evidence>
<dbReference type="FunFam" id="1.10.510.10:FF:000624">
    <property type="entry name" value="Mitogen-activated protein kinase"/>
    <property type="match status" value="1"/>
</dbReference>
<dbReference type="InterPro" id="IPR050108">
    <property type="entry name" value="CDK"/>
</dbReference>
<dbReference type="GO" id="GO:0005524">
    <property type="term" value="F:ATP binding"/>
    <property type="evidence" value="ECO:0007669"/>
    <property type="project" value="UniProtKB-UniRule"/>
</dbReference>
<evidence type="ECO:0000313" key="11">
    <source>
        <dbReference type="EMBL" id="CAD5115828.1"/>
    </source>
</evidence>
<keyword evidence="5" id="KW-0418">Kinase</keyword>
<evidence type="ECO:0000259" key="10">
    <source>
        <dbReference type="PROSITE" id="PS50011"/>
    </source>
</evidence>
<feature type="compositionally biased region" description="Polar residues" evidence="9">
    <location>
        <begin position="1"/>
        <end position="12"/>
    </location>
</feature>
<dbReference type="Gene3D" id="1.10.510.10">
    <property type="entry name" value="Transferase(Phosphotransferase) domain 1"/>
    <property type="match status" value="1"/>
</dbReference>
<keyword evidence="3" id="KW-0808">Transferase</keyword>
<dbReference type="AlphaFoldDB" id="A0A7I8VIG8"/>
<evidence type="ECO:0000256" key="3">
    <source>
        <dbReference type="ARBA" id="ARBA00022679"/>
    </source>
</evidence>
<dbReference type="SUPFAM" id="SSF56112">
    <property type="entry name" value="Protein kinase-like (PK-like)"/>
    <property type="match status" value="1"/>
</dbReference>
<feature type="domain" description="Protein kinase" evidence="10">
    <location>
        <begin position="84"/>
        <end position="369"/>
    </location>
</feature>
<sequence>MLVLQLNGSPNRHNSRLLKMGNANSVDAPSPDDQQMTAVRRHHSAGDMLQAQKEEVLLRRRTRSSRRSRPRSEGWSSYGNGNAYEKLERLGEGSYATVYSGISKVTGQQVALKEVKLQAEEGAPFTAIREASLLKALKHANIVTLHDIVLTKHSLTFVFERLHTDLSLYLENRAPTGMNIYNIRLMFFQLLRALSHCHQRRILHRDLKPHNVLLSEAGEVKLCDFGLARATSVPSHTFSHEVVTLWYRPPDVLLGDTKYTAALDVWGAGCILTEMTSGRPTFPGARDANDQLHSIWGALGVPDETSWPGVTSLPLWPKKPPKLPPTVGLAAHVRGMVKARHLLSLAEQCLQQNPSKRLSSLKALTHPFFDALPPGVKALPETASVLSVRGVCLQAERNDLGSLQTHVSHV</sequence>
<gene>
    <name evidence="11" type="ORF">DGYR_LOCUS4523</name>
</gene>
<dbReference type="Pfam" id="PF00069">
    <property type="entry name" value="Pkinase"/>
    <property type="match status" value="1"/>
</dbReference>
<protein>
    <recommendedName>
        <fullName evidence="10">Protein kinase domain-containing protein</fullName>
    </recommendedName>
</protein>
<keyword evidence="6 7" id="KW-0067">ATP-binding</keyword>
<keyword evidence="2 8" id="KW-0723">Serine/threonine-protein kinase</keyword>
<dbReference type="InterPro" id="IPR008271">
    <property type="entry name" value="Ser/Thr_kinase_AS"/>
</dbReference>
<dbReference type="OrthoDB" id="1732493at2759"/>
<evidence type="ECO:0000256" key="9">
    <source>
        <dbReference type="SAM" id="MobiDB-lite"/>
    </source>
</evidence>
<dbReference type="EMBL" id="CAJFCJ010000006">
    <property type="protein sequence ID" value="CAD5115828.1"/>
    <property type="molecule type" value="Genomic_DNA"/>
</dbReference>
<evidence type="ECO:0000256" key="1">
    <source>
        <dbReference type="ARBA" id="ARBA00006485"/>
    </source>
</evidence>
<dbReference type="GO" id="GO:0004693">
    <property type="term" value="F:cyclin-dependent protein serine/threonine kinase activity"/>
    <property type="evidence" value="ECO:0007669"/>
    <property type="project" value="TreeGrafter"/>
</dbReference>
<reference evidence="11 12" key="1">
    <citation type="submission" date="2020-08" db="EMBL/GenBank/DDBJ databases">
        <authorList>
            <person name="Hejnol A."/>
        </authorList>
    </citation>
    <scope>NUCLEOTIDE SEQUENCE [LARGE SCALE GENOMIC DNA]</scope>
</reference>
<accession>A0A7I8VIG8</accession>
<dbReference type="PROSITE" id="PS00108">
    <property type="entry name" value="PROTEIN_KINASE_ST"/>
    <property type="match status" value="1"/>
</dbReference>
<dbReference type="InterPro" id="IPR017441">
    <property type="entry name" value="Protein_kinase_ATP_BS"/>
</dbReference>
<evidence type="ECO:0000256" key="5">
    <source>
        <dbReference type="ARBA" id="ARBA00022777"/>
    </source>
</evidence>
<feature type="region of interest" description="Disordered" evidence="9">
    <location>
        <begin position="1"/>
        <end position="48"/>
    </location>
</feature>
<evidence type="ECO:0000313" key="12">
    <source>
        <dbReference type="Proteomes" id="UP000549394"/>
    </source>
</evidence>
<dbReference type="InterPro" id="IPR011009">
    <property type="entry name" value="Kinase-like_dom_sf"/>
</dbReference>
<comment type="similarity">
    <text evidence="1">Belongs to the protein kinase superfamily. CMGC Ser/Thr protein kinase family. CDC2/CDKX subfamily.</text>
</comment>
<organism evidence="11 12">
    <name type="scientific">Dimorphilus gyrociliatus</name>
    <dbReference type="NCBI Taxonomy" id="2664684"/>
    <lineage>
        <taxon>Eukaryota</taxon>
        <taxon>Metazoa</taxon>
        <taxon>Spiralia</taxon>
        <taxon>Lophotrochozoa</taxon>
        <taxon>Annelida</taxon>
        <taxon>Polychaeta</taxon>
        <taxon>Polychaeta incertae sedis</taxon>
        <taxon>Dinophilidae</taxon>
        <taxon>Dimorphilus</taxon>
    </lineage>
</organism>
<comment type="caution">
    <text evidence="11">The sequence shown here is derived from an EMBL/GenBank/DDBJ whole genome shotgun (WGS) entry which is preliminary data.</text>
</comment>
<dbReference type="InterPro" id="IPR000719">
    <property type="entry name" value="Prot_kinase_dom"/>
</dbReference>
<name>A0A7I8VIG8_9ANNE</name>
<keyword evidence="12" id="KW-1185">Reference proteome</keyword>
<keyword evidence="4 7" id="KW-0547">Nucleotide-binding</keyword>
<dbReference type="PANTHER" id="PTHR24056">
    <property type="entry name" value="CELL DIVISION PROTEIN KINASE"/>
    <property type="match status" value="1"/>
</dbReference>
<dbReference type="PROSITE" id="PS50011">
    <property type="entry name" value="PROTEIN_KINASE_DOM"/>
    <property type="match status" value="1"/>
</dbReference>
<dbReference type="GO" id="GO:0005634">
    <property type="term" value="C:nucleus"/>
    <property type="evidence" value="ECO:0007669"/>
    <property type="project" value="TreeGrafter"/>
</dbReference>
<feature type="compositionally biased region" description="Polar residues" evidence="9">
    <location>
        <begin position="22"/>
        <end position="37"/>
    </location>
</feature>
<dbReference type="Proteomes" id="UP000549394">
    <property type="component" value="Unassembled WGS sequence"/>
</dbReference>
<dbReference type="GO" id="GO:0005829">
    <property type="term" value="C:cytosol"/>
    <property type="evidence" value="ECO:0007669"/>
    <property type="project" value="TreeGrafter"/>
</dbReference>
<feature type="binding site" evidence="7">
    <location>
        <position position="113"/>
    </location>
    <ligand>
        <name>ATP</name>
        <dbReference type="ChEBI" id="CHEBI:30616"/>
    </ligand>
</feature>
<dbReference type="GO" id="GO:0030332">
    <property type="term" value="F:cyclin binding"/>
    <property type="evidence" value="ECO:0007669"/>
    <property type="project" value="TreeGrafter"/>
</dbReference>
<evidence type="ECO:0000256" key="4">
    <source>
        <dbReference type="ARBA" id="ARBA00022741"/>
    </source>
</evidence>